<dbReference type="PROSITE" id="PS51904">
    <property type="entry name" value="GLYCOSYL_HYDROL_F25_2"/>
    <property type="match status" value="1"/>
</dbReference>
<gene>
    <name evidence="3" type="ORF">QFZ34_003564</name>
</gene>
<sequence>MATRRSIFALAAALLGMCFNGSASATSEFTTPWSNKARAIVLDGYEQNSFNLAEIVKDPRIAAFIHKGSDGLPANYHCKRIDDEMQQELCRRIWRNYAVSRELYQTRRMLAKTLGLKWGAYHLGRPGNPIEQANHFIDYAEPSDDELIAIDIEDNDPERFMSLRDAQIFAEQIKLRTGRYPVLYTNGTTAKYIADRRLEFPILSRLQLWYARYESDIAPHFPKGNWQDYALWQFTSQSNCTEQRCPYRPAGTNRDIDVNVADMTVAQLKNAWPLGELVRALPPDNLPTPGNRPYPEDDILMAAAEVPLVDYRALWELAQSAITTEGLIAGVHQLLAPAPDTGIDETLTASVTKPQKSMNINEAINLAAIARGLKQPTHSANWTPLTAPGRHCIAAR</sequence>
<dbReference type="CDD" id="cd00599">
    <property type="entry name" value="GH25_muramidase"/>
    <property type="match status" value="1"/>
</dbReference>
<name>A0ABU0SC88_9HYPH</name>
<evidence type="ECO:0000313" key="4">
    <source>
        <dbReference type="Proteomes" id="UP001237780"/>
    </source>
</evidence>
<dbReference type="InterPro" id="IPR017853">
    <property type="entry name" value="GH"/>
</dbReference>
<dbReference type="EMBL" id="JAUSZT010000003">
    <property type="protein sequence ID" value="MDQ0998382.1"/>
    <property type="molecule type" value="Genomic_DNA"/>
</dbReference>
<dbReference type="Pfam" id="PF01183">
    <property type="entry name" value="Glyco_hydro_25"/>
    <property type="match status" value="1"/>
</dbReference>
<proteinExistence type="inferred from homology"/>
<feature type="signal peptide" evidence="2">
    <location>
        <begin position="1"/>
        <end position="25"/>
    </location>
</feature>
<comment type="similarity">
    <text evidence="1">Belongs to the glycosyl hydrolase 25 family.</text>
</comment>
<protein>
    <submittedName>
        <fullName evidence="3">GH25 family lysozyme M1 (1,4-beta-N-acetylmuramidase)</fullName>
    </submittedName>
</protein>
<organism evidence="3 4">
    <name type="scientific">Phyllobacterium ifriqiyense</name>
    <dbReference type="NCBI Taxonomy" id="314238"/>
    <lineage>
        <taxon>Bacteria</taxon>
        <taxon>Pseudomonadati</taxon>
        <taxon>Pseudomonadota</taxon>
        <taxon>Alphaproteobacteria</taxon>
        <taxon>Hyphomicrobiales</taxon>
        <taxon>Phyllobacteriaceae</taxon>
        <taxon>Phyllobacterium</taxon>
    </lineage>
</organism>
<dbReference type="RefSeq" id="WP_307283281.1">
    <property type="nucleotide sequence ID" value="NZ_JAUSZT010000003.1"/>
</dbReference>
<keyword evidence="4" id="KW-1185">Reference proteome</keyword>
<evidence type="ECO:0000313" key="3">
    <source>
        <dbReference type="EMBL" id="MDQ0998382.1"/>
    </source>
</evidence>
<dbReference type="SUPFAM" id="SSF51445">
    <property type="entry name" value="(Trans)glycosidases"/>
    <property type="match status" value="1"/>
</dbReference>
<reference evidence="3 4" key="1">
    <citation type="submission" date="2023-07" db="EMBL/GenBank/DDBJ databases">
        <title>Comparative genomics of wheat-associated soil bacteria to identify genetic determinants of phenazine resistance.</title>
        <authorList>
            <person name="Mouncey N."/>
        </authorList>
    </citation>
    <scope>NUCLEOTIDE SEQUENCE [LARGE SCALE GENOMIC DNA]</scope>
    <source>
        <strain evidence="3 4">W4I11</strain>
    </source>
</reference>
<dbReference type="Proteomes" id="UP001237780">
    <property type="component" value="Unassembled WGS sequence"/>
</dbReference>
<keyword evidence="2" id="KW-0732">Signal</keyword>
<accession>A0ABU0SC88</accession>
<evidence type="ECO:0000256" key="1">
    <source>
        <dbReference type="ARBA" id="ARBA00010646"/>
    </source>
</evidence>
<dbReference type="Gene3D" id="3.20.20.80">
    <property type="entry name" value="Glycosidases"/>
    <property type="match status" value="1"/>
</dbReference>
<evidence type="ECO:0000256" key="2">
    <source>
        <dbReference type="SAM" id="SignalP"/>
    </source>
</evidence>
<dbReference type="InterPro" id="IPR002053">
    <property type="entry name" value="Glyco_hydro_25"/>
</dbReference>
<feature type="chain" id="PRO_5046391999" evidence="2">
    <location>
        <begin position="26"/>
        <end position="396"/>
    </location>
</feature>
<comment type="caution">
    <text evidence="3">The sequence shown here is derived from an EMBL/GenBank/DDBJ whole genome shotgun (WGS) entry which is preliminary data.</text>
</comment>